<name>A0A5C4N9S1_9RHOB</name>
<proteinExistence type="predicted"/>
<gene>
    <name evidence="3" type="ORF">FHG71_19250</name>
</gene>
<dbReference type="OrthoDB" id="9791872at2"/>
<feature type="transmembrane region" description="Helical" evidence="1">
    <location>
        <begin position="34"/>
        <end position="55"/>
    </location>
</feature>
<keyword evidence="1" id="KW-0472">Membrane</keyword>
<keyword evidence="4" id="KW-1185">Reference proteome</keyword>
<dbReference type="AlphaFoldDB" id="A0A5C4N9S1"/>
<evidence type="ECO:0000313" key="4">
    <source>
        <dbReference type="Proteomes" id="UP000305709"/>
    </source>
</evidence>
<reference evidence="3 4" key="1">
    <citation type="submission" date="2019-06" db="EMBL/GenBank/DDBJ databases">
        <authorList>
            <person name="Jiang L."/>
        </authorList>
    </citation>
    <scope>NUCLEOTIDE SEQUENCE [LARGE SCALE GENOMIC DNA]</scope>
    <source>
        <strain evidence="3 4">YIM 48858</strain>
    </source>
</reference>
<dbReference type="Pfam" id="PF01970">
    <property type="entry name" value="TctA"/>
    <property type="match status" value="1"/>
</dbReference>
<dbReference type="Proteomes" id="UP000305709">
    <property type="component" value="Unassembled WGS sequence"/>
</dbReference>
<dbReference type="PANTHER" id="PTHR35342:SF5">
    <property type="entry name" value="TRICARBOXYLIC TRANSPORT PROTEIN"/>
    <property type="match status" value="1"/>
</dbReference>
<comment type="caution">
    <text evidence="3">The sequence shown here is derived from an EMBL/GenBank/DDBJ whole genome shotgun (WGS) entry which is preliminary data.</text>
</comment>
<feature type="domain" description="DUF112" evidence="2">
    <location>
        <begin position="36"/>
        <end position="453"/>
    </location>
</feature>
<keyword evidence="1" id="KW-1133">Transmembrane helix</keyword>
<dbReference type="EMBL" id="VDFV01000048">
    <property type="protein sequence ID" value="TNC63588.1"/>
    <property type="molecule type" value="Genomic_DNA"/>
</dbReference>
<keyword evidence="1" id="KW-0812">Transmembrane</keyword>
<feature type="transmembrane region" description="Helical" evidence="1">
    <location>
        <begin position="275"/>
        <end position="296"/>
    </location>
</feature>
<protein>
    <submittedName>
        <fullName evidence="3">Tripartite tricarboxylate transporter permease</fullName>
    </submittedName>
</protein>
<organism evidence="3 4">
    <name type="scientific">Rubellimicrobium roseum</name>
    <dbReference type="NCBI Taxonomy" id="687525"/>
    <lineage>
        <taxon>Bacteria</taxon>
        <taxon>Pseudomonadati</taxon>
        <taxon>Pseudomonadota</taxon>
        <taxon>Alphaproteobacteria</taxon>
        <taxon>Rhodobacterales</taxon>
        <taxon>Roseobacteraceae</taxon>
        <taxon>Rubellimicrobium</taxon>
    </lineage>
</organism>
<feature type="transmembrane region" description="Helical" evidence="1">
    <location>
        <begin position="478"/>
        <end position="503"/>
    </location>
</feature>
<feature type="transmembrane region" description="Helical" evidence="1">
    <location>
        <begin position="218"/>
        <end position="241"/>
    </location>
</feature>
<accession>A0A5C4N9S1</accession>
<feature type="transmembrane region" description="Helical" evidence="1">
    <location>
        <begin position="370"/>
        <end position="390"/>
    </location>
</feature>
<dbReference type="PANTHER" id="PTHR35342">
    <property type="entry name" value="TRICARBOXYLIC TRANSPORT PROTEIN"/>
    <property type="match status" value="1"/>
</dbReference>
<feature type="transmembrane region" description="Helical" evidence="1">
    <location>
        <begin position="156"/>
        <end position="176"/>
    </location>
</feature>
<feature type="transmembrane region" description="Helical" evidence="1">
    <location>
        <begin position="188"/>
        <end position="206"/>
    </location>
</feature>
<feature type="transmembrane region" description="Helical" evidence="1">
    <location>
        <begin position="125"/>
        <end position="150"/>
    </location>
</feature>
<evidence type="ECO:0000313" key="3">
    <source>
        <dbReference type="EMBL" id="TNC63588.1"/>
    </source>
</evidence>
<evidence type="ECO:0000259" key="2">
    <source>
        <dbReference type="Pfam" id="PF01970"/>
    </source>
</evidence>
<feature type="transmembrane region" description="Helical" evidence="1">
    <location>
        <begin position="334"/>
        <end position="358"/>
    </location>
</feature>
<sequence>MFCSGCRCRAALWGCDVEALTSLAYGFSVAATPFNLMLALVGAALGTAIGALPGIGPINAIVLLLPFCFSLNLPPESALIMLAGLYYGSGYGGRISSILLNIPGDPGLAMTTIDGYPLAQQGRGAAALAISGIGSFIGGTLTVVLLTFLAVPLARLAVSFGPSEYVALMVMSFALLSTMGGGRMAKTWAAIAVGLLLAMVGIDGGSGVERFTFGSLELLGGIDFTTLTIGLFAVSEILVVVEGLRTGKVAEFSGGERLRTPEVIRCLPAMLRSTGIGFFAGILPGTGAAVASALAYTAEKRISDRGTFGKGDMRGLAAPETADNAAQTASMVPMLALGIPGSGTTAVLLGALLLYSITPGPLLFTQRPEIAWGLIASMYIGNVMLLVLNLPLVGLFARLLLVPYWILFPAILALSYAGVYAATNSAFELVLTTIIGVIAYGMRKLEVPLIPLLIAFVLERLLEDNLRRALSLSDGSPVILFTSPFAIVFWLLAALVVLLPLIAPRFRARVRDLSEGEES</sequence>
<dbReference type="InterPro" id="IPR002823">
    <property type="entry name" value="DUF112_TM"/>
</dbReference>
<feature type="transmembrane region" description="Helical" evidence="1">
    <location>
        <begin position="402"/>
        <end position="422"/>
    </location>
</feature>
<evidence type="ECO:0000256" key="1">
    <source>
        <dbReference type="SAM" id="Phobius"/>
    </source>
</evidence>